<evidence type="ECO:0000256" key="3">
    <source>
        <dbReference type="ARBA" id="ARBA00022475"/>
    </source>
</evidence>
<name>A0A177NVR1_9GAMM</name>
<keyword evidence="10 13" id="KW-0472">Membrane</keyword>
<dbReference type="Pfam" id="PF02687">
    <property type="entry name" value="FtsX"/>
    <property type="match status" value="1"/>
</dbReference>
<keyword evidence="4" id="KW-0997">Cell inner membrane</keyword>
<dbReference type="GO" id="GO:0005886">
    <property type="term" value="C:plasma membrane"/>
    <property type="evidence" value="ECO:0007669"/>
    <property type="project" value="UniProtKB-SubCell"/>
</dbReference>
<sequence length="651" mass="70213">MNPVASQQSQPLLHLEHIHRHYISGNSIVRALDDISFSLWPGEFVAIVGQSGSGKSTLMNVIGCLDQASEGCYRIQGKHVAGLNPDQLSGIRRDTFGFVFQRYNLLHTATAVENVEIPALYAGLPKQVRSQRARQLLEQLHIGNRSEHKPMQLSGGQQQRVAIARALMNNPPIILADEPTGALDSQSGREVMELLRQLHAEGRTILLITHDKQVAAHAERIITLHDGRIISDNGRQAAPKNQAILPHPASGSISVLNDVAEAGKTALSALYANLFRTALTLLGIIIGVAAVVSMLAIGEGSQKKVMDQMKAMGTNILSIRPGAPGLRGSNDVATLVPTDAEAVAEIDNVESISPERSSRITVRFGNIDYATSVQGVAPNMVTVRDWPVNQGDFFDNNDMHRYAPVVVLGQTVAQLLFPETVDPVGHYILLRDIPFEVIGVLTAKGASPNGTDQDDGVFVPLTTGLIRLFGQNYLNGITVRVRDVEQIDATQQAIQEVLLARHQTEDFRIRNMASILENAKETQDTFTLMLGIVAAISLLVGGIGVMNIMLVSVTERTREIGIRMATGARRRDILLQFNTEAAVVCTLGGLIGVLLGFAFGYAMIFFGMAVVFSPLPAIMAFASAFATGLLFGFLPARKAASLDPVVALAAE</sequence>
<evidence type="ECO:0000256" key="13">
    <source>
        <dbReference type="SAM" id="Phobius"/>
    </source>
</evidence>
<evidence type="ECO:0000256" key="10">
    <source>
        <dbReference type="ARBA" id="ARBA00023136"/>
    </source>
</evidence>
<evidence type="ECO:0000256" key="5">
    <source>
        <dbReference type="ARBA" id="ARBA00022692"/>
    </source>
</evidence>
<evidence type="ECO:0000256" key="8">
    <source>
        <dbReference type="ARBA" id="ARBA00022967"/>
    </source>
</evidence>
<feature type="domain" description="ABC transporter" evidence="14">
    <location>
        <begin position="13"/>
        <end position="251"/>
    </location>
</feature>
<evidence type="ECO:0000256" key="4">
    <source>
        <dbReference type="ARBA" id="ARBA00022519"/>
    </source>
</evidence>
<dbReference type="Gene3D" id="3.40.50.300">
    <property type="entry name" value="P-loop containing nucleotide triphosphate hydrolases"/>
    <property type="match status" value="1"/>
</dbReference>
<evidence type="ECO:0000259" key="14">
    <source>
        <dbReference type="PROSITE" id="PS50893"/>
    </source>
</evidence>
<evidence type="ECO:0000256" key="11">
    <source>
        <dbReference type="ARBA" id="ARBA00038388"/>
    </source>
</evidence>
<gene>
    <name evidence="15" type="ORF">A1359_19720</name>
</gene>
<evidence type="ECO:0000256" key="12">
    <source>
        <dbReference type="ARBA" id="ARBA00041199"/>
    </source>
</evidence>
<keyword evidence="7 15" id="KW-0067">ATP-binding</keyword>
<dbReference type="InterPro" id="IPR025857">
    <property type="entry name" value="MacB_PCD"/>
</dbReference>
<comment type="caution">
    <text evidence="15">The sequence shown here is derived from an EMBL/GenBank/DDBJ whole genome shotgun (WGS) entry which is preliminary data.</text>
</comment>
<keyword evidence="9 13" id="KW-1133">Transmembrane helix</keyword>
<feature type="transmembrane region" description="Helical" evidence="13">
    <location>
        <begin position="274"/>
        <end position="297"/>
    </location>
</feature>
<evidence type="ECO:0000256" key="7">
    <source>
        <dbReference type="ARBA" id="ARBA00022840"/>
    </source>
</evidence>
<dbReference type="SUPFAM" id="SSF52540">
    <property type="entry name" value="P-loop containing nucleoside triphosphate hydrolases"/>
    <property type="match status" value="1"/>
</dbReference>
<comment type="subcellular location">
    <subcellularLocation>
        <location evidence="1">Cell inner membrane</location>
        <topology evidence="1">Multi-pass membrane protein</topology>
    </subcellularLocation>
</comment>
<dbReference type="InterPro" id="IPR017911">
    <property type="entry name" value="MacB-like_ATP-bd"/>
</dbReference>
<dbReference type="EMBL" id="LUUI01000017">
    <property type="protein sequence ID" value="OAI21180.1"/>
    <property type="molecule type" value="Genomic_DNA"/>
</dbReference>
<dbReference type="PROSITE" id="PS00211">
    <property type="entry name" value="ABC_TRANSPORTER_1"/>
    <property type="match status" value="1"/>
</dbReference>
<dbReference type="PANTHER" id="PTHR30572:SF14">
    <property type="entry name" value="MACROLIDE EXPORT ATP-BINDING_PERMEASE PROTEIN MACB"/>
    <property type="match status" value="1"/>
</dbReference>
<comment type="similarity">
    <text evidence="11">Belongs to the ABC transporter superfamily. Macrolide exporter (TC 3.A.1.122) family.</text>
</comment>
<dbReference type="CDD" id="cd03255">
    <property type="entry name" value="ABC_MJ0796_LolCDE_FtsE"/>
    <property type="match status" value="1"/>
</dbReference>
<dbReference type="InterPro" id="IPR003593">
    <property type="entry name" value="AAA+_ATPase"/>
</dbReference>
<dbReference type="InterPro" id="IPR017871">
    <property type="entry name" value="ABC_transporter-like_CS"/>
</dbReference>
<keyword evidence="3" id="KW-1003">Cell membrane</keyword>
<dbReference type="RefSeq" id="WP_066976764.1">
    <property type="nucleotide sequence ID" value="NZ_LUUI01000017.1"/>
</dbReference>
<dbReference type="STRING" id="980561.A1359_19720"/>
<dbReference type="Proteomes" id="UP000078476">
    <property type="component" value="Unassembled WGS sequence"/>
</dbReference>
<reference evidence="15 16" key="1">
    <citation type="submission" date="2016-03" db="EMBL/GenBank/DDBJ databases">
        <authorList>
            <person name="Ploux O."/>
        </authorList>
    </citation>
    <scope>NUCLEOTIDE SEQUENCE [LARGE SCALE GENOMIC DNA]</scope>
    <source>
        <strain evidence="15 16">R-45370</strain>
    </source>
</reference>
<evidence type="ECO:0000313" key="16">
    <source>
        <dbReference type="Proteomes" id="UP000078476"/>
    </source>
</evidence>
<dbReference type="InterPro" id="IPR050250">
    <property type="entry name" value="Macrolide_Exporter_MacB"/>
</dbReference>
<dbReference type="AlphaFoldDB" id="A0A177NVR1"/>
<dbReference type="PROSITE" id="PS50893">
    <property type="entry name" value="ABC_TRANSPORTER_2"/>
    <property type="match status" value="1"/>
</dbReference>
<keyword evidence="6" id="KW-0547">Nucleotide-binding</keyword>
<accession>A0A177NVR1</accession>
<feature type="transmembrane region" description="Helical" evidence="13">
    <location>
        <begin position="604"/>
        <end position="634"/>
    </location>
</feature>
<feature type="transmembrane region" description="Helical" evidence="13">
    <location>
        <begin position="573"/>
        <end position="598"/>
    </location>
</feature>
<organism evidence="15 16">
    <name type="scientific">Methylomonas lenta</name>
    <dbReference type="NCBI Taxonomy" id="980561"/>
    <lineage>
        <taxon>Bacteria</taxon>
        <taxon>Pseudomonadati</taxon>
        <taxon>Pseudomonadota</taxon>
        <taxon>Gammaproteobacteria</taxon>
        <taxon>Methylococcales</taxon>
        <taxon>Methylococcaceae</taxon>
        <taxon>Methylomonas</taxon>
    </lineage>
</organism>
<dbReference type="Pfam" id="PF00005">
    <property type="entry name" value="ABC_tran"/>
    <property type="match status" value="1"/>
</dbReference>
<dbReference type="GO" id="GO:0016887">
    <property type="term" value="F:ATP hydrolysis activity"/>
    <property type="evidence" value="ECO:0007669"/>
    <property type="project" value="InterPro"/>
</dbReference>
<evidence type="ECO:0000256" key="6">
    <source>
        <dbReference type="ARBA" id="ARBA00022741"/>
    </source>
</evidence>
<keyword evidence="16" id="KW-1185">Reference proteome</keyword>
<keyword evidence="8" id="KW-1278">Translocase</keyword>
<evidence type="ECO:0000256" key="2">
    <source>
        <dbReference type="ARBA" id="ARBA00022448"/>
    </source>
</evidence>
<evidence type="ECO:0000256" key="9">
    <source>
        <dbReference type="ARBA" id="ARBA00022989"/>
    </source>
</evidence>
<feature type="transmembrane region" description="Helical" evidence="13">
    <location>
        <begin position="528"/>
        <end position="553"/>
    </location>
</feature>
<dbReference type="Pfam" id="PF12704">
    <property type="entry name" value="MacB_PCD"/>
    <property type="match status" value="1"/>
</dbReference>
<dbReference type="OrthoDB" id="9770036at2"/>
<dbReference type="InterPro" id="IPR027417">
    <property type="entry name" value="P-loop_NTPase"/>
</dbReference>
<dbReference type="SMART" id="SM00382">
    <property type="entry name" value="AAA"/>
    <property type="match status" value="1"/>
</dbReference>
<dbReference type="InterPro" id="IPR003838">
    <property type="entry name" value="ABC3_permease_C"/>
</dbReference>
<evidence type="ECO:0000313" key="15">
    <source>
        <dbReference type="EMBL" id="OAI21180.1"/>
    </source>
</evidence>
<dbReference type="PANTHER" id="PTHR30572">
    <property type="entry name" value="MEMBRANE COMPONENT OF TRANSPORTER-RELATED"/>
    <property type="match status" value="1"/>
</dbReference>
<keyword evidence="5 13" id="KW-0812">Transmembrane</keyword>
<evidence type="ECO:0000256" key="1">
    <source>
        <dbReference type="ARBA" id="ARBA00004429"/>
    </source>
</evidence>
<dbReference type="GO" id="GO:0022857">
    <property type="term" value="F:transmembrane transporter activity"/>
    <property type="evidence" value="ECO:0007669"/>
    <property type="project" value="TreeGrafter"/>
</dbReference>
<dbReference type="InterPro" id="IPR003439">
    <property type="entry name" value="ABC_transporter-like_ATP-bd"/>
</dbReference>
<keyword evidence="2" id="KW-0813">Transport</keyword>
<proteinExistence type="inferred from homology"/>
<dbReference type="GO" id="GO:0005524">
    <property type="term" value="F:ATP binding"/>
    <property type="evidence" value="ECO:0007669"/>
    <property type="project" value="UniProtKB-KW"/>
</dbReference>
<dbReference type="FunFam" id="3.40.50.300:FF:000032">
    <property type="entry name" value="Export ABC transporter ATP-binding protein"/>
    <property type="match status" value="1"/>
</dbReference>
<dbReference type="GO" id="GO:1902495">
    <property type="term" value="C:transmembrane transporter complex"/>
    <property type="evidence" value="ECO:0007669"/>
    <property type="project" value="UniProtKB-ARBA"/>
</dbReference>
<protein>
    <recommendedName>
        <fullName evidence="12">Pyoverdine export ATP-binding/permease protein PvdT</fullName>
    </recommendedName>
</protein>